<dbReference type="AlphaFoldDB" id="A0A2T8KIC1"/>
<gene>
    <name evidence="3" type="ORF">PAHAL_3G162400</name>
</gene>
<dbReference type="Proteomes" id="UP000243499">
    <property type="component" value="Chromosome 3"/>
</dbReference>
<reference evidence="3" key="1">
    <citation type="submission" date="2018-04" db="EMBL/GenBank/DDBJ databases">
        <title>WGS assembly of Panicum hallii.</title>
        <authorList>
            <person name="Lovell J."/>
            <person name="Jenkins J."/>
            <person name="Lowry D."/>
            <person name="Mamidi S."/>
            <person name="Sreedasyam A."/>
            <person name="Weng X."/>
            <person name="Barry K."/>
            <person name="Bonette J."/>
            <person name="Campitelli B."/>
            <person name="Daum C."/>
            <person name="Gordon S."/>
            <person name="Gould B."/>
            <person name="Lipzen A."/>
            <person name="Macqueen A."/>
            <person name="Palacio-Mejia J."/>
            <person name="Plott C."/>
            <person name="Shakirov E."/>
            <person name="Shu S."/>
            <person name="Yoshinaga Y."/>
            <person name="Zane M."/>
            <person name="Rokhsar D."/>
            <person name="Grimwood J."/>
            <person name="Schmutz J."/>
            <person name="Juenger T."/>
        </authorList>
    </citation>
    <scope>NUCLEOTIDE SEQUENCE [LARGE SCALE GENOMIC DNA]</scope>
    <source>
        <strain evidence="3">FIL2</strain>
    </source>
</reference>
<feature type="transmembrane region" description="Helical" evidence="2">
    <location>
        <begin position="536"/>
        <end position="555"/>
    </location>
</feature>
<keyword evidence="2" id="KW-0812">Transmembrane</keyword>
<evidence type="ECO:0000256" key="2">
    <source>
        <dbReference type="SAM" id="Phobius"/>
    </source>
</evidence>
<accession>A0A2T8KIC1</accession>
<feature type="compositionally biased region" description="Acidic residues" evidence="1">
    <location>
        <begin position="84"/>
        <end position="97"/>
    </location>
</feature>
<name>A0A2T8KIC1_9POAL</name>
<protein>
    <submittedName>
        <fullName evidence="3">Uncharacterized protein</fullName>
    </submittedName>
</protein>
<dbReference type="EMBL" id="CM008048">
    <property type="protein sequence ID" value="PVH61935.1"/>
    <property type="molecule type" value="Genomic_DNA"/>
</dbReference>
<organism evidence="3">
    <name type="scientific">Panicum hallii</name>
    <dbReference type="NCBI Taxonomy" id="206008"/>
    <lineage>
        <taxon>Eukaryota</taxon>
        <taxon>Viridiplantae</taxon>
        <taxon>Streptophyta</taxon>
        <taxon>Embryophyta</taxon>
        <taxon>Tracheophyta</taxon>
        <taxon>Spermatophyta</taxon>
        <taxon>Magnoliopsida</taxon>
        <taxon>Liliopsida</taxon>
        <taxon>Poales</taxon>
        <taxon>Poaceae</taxon>
        <taxon>PACMAD clade</taxon>
        <taxon>Panicoideae</taxon>
        <taxon>Panicodae</taxon>
        <taxon>Paniceae</taxon>
        <taxon>Panicinae</taxon>
        <taxon>Panicum</taxon>
        <taxon>Panicum sect. Panicum</taxon>
    </lineage>
</organism>
<evidence type="ECO:0000256" key="1">
    <source>
        <dbReference type="SAM" id="MobiDB-lite"/>
    </source>
</evidence>
<keyword evidence="2" id="KW-0472">Membrane</keyword>
<feature type="compositionally biased region" description="Basic residues" evidence="1">
    <location>
        <begin position="1"/>
        <end position="13"/>
    </location>
</feature>
<sequence>MVHELSKRRRRRGRSESCSSKNKSRVRRSISPPSATAVVDDDEDSTDYSKRRRRRGRRRSEPCSSKKKSRVRRSISLPSATAVLDDDEDSGDESSSTEDEEFEAFKTWVPADLVSQQEQELNAEFAMREKKLRRFPVSLSALYEEYSDRVTVPIGYYKVRKNHHDIEVVKNVATHYYFPSSADRIYRAFCSALGDVRILFSDLRAPTIEDDELKLNLFRDGCFLLQYMRHMCISGLEDMPPSLAYYFDTNQAVINRDMMLLENQLPWVVIQILRSYKEVPVEDFIAKMARTLRIRKGAEDNDGPFDLDASSYTPPHLLGLLWAYKTGKIGSNAVVPSSNQNKQLFSPFIEEKWFSLVNCCCCYNNNNDSPFDVESSRQMSRTISAIELAEIGIKLKASKTTKFTDMGIKKGLFGCEIFLAPLLLDGTNRCWLVNMAVFELYMASSDDTDRKHAIRPYLVVLAMLMDREEDVHRLRSKGLINGALTNKEILDFFKGLVKHISGGPPLVHLMEEIEDYKLKRWMWIKVHKFFYRNYKIILAVLSAAGVLVGIFKALLSLKHD</sequence>
<dbReference type="InterPro" id="IPR004158">
    <property type="entry name" value="DUF247_pln"/>
</dbReference>
<evidence type="ECO:0000313" key="3">
    <source>
        <dbReference type="EMBL" id="PVH61935.1"/>
    </source>
</evidence>
<dbReference type="Pfam" id="PF03140">
    <property type="entry name" value="DUF247"/>
    <property type="match status" value="1"/>
</dbReference>
<feature type="region of interest" description="Disordered" evidence="1">
    <location>
        <begin position="1"/>
        <end position="97"/>
    </location>
</feature>
<dbReference type="PANTHER" id="PTHR31549">
    <property type="entry name" value="PROTEIN, PUTATIVE (DUF247)-RELATED-RELATED"/>
    <property type="match status" value="1"/>
</dbReference>
<dbReference type="Gramene" id="PVH61935">
    <property type="protein sequence ID" value="PVH61935"/>
    <property type="gene ID" value="PAHAL_3G162400"/>
</dbReference>
<keyword evidence="2" id="KW-1133">Transmembrane helix</keyword>
<dbReference type="PANTHER" id="PTHR31549:SF256">
    <property type="entry name" value="EXPRESSED PROTEIN"/>
    <property type="match status" value="1"/>
</dbReference>
<proteinExistence type="predicted"/>